<dbReference type="NCBIfam" id="TIGR02985">
    <property type="entry name" value="Sig70_bacteroi1"/>
    <property type="match status" value="1"/>
</dbReference>
<dbReference type="Gene3D" id="1.10.1740.10">
    <property type="match status" value="1"/>
</dbReference>
<organism evidence="6 7">
    <name type="scientific">Sphingobacterium mizutaii</name>
    <dbReference type="NCBI Taxonomy" id="1010"/>
    <lineage>
        <taxon>Bacteria</taxon>
        <taxon>Pseudomonadati</taxon>
        <taxon>Bacteroidota</taxon>
        <taxon>Sphingobacteriia</taxon>
        <taxon>Sphingobacteriales</taxon>
        <taxon>Sphingobacteriaceae</taxon>
        <taxon>Sphingobacterium</taxon>
    </lineage>
</organism>
<dbReference type="SUPFAM" id="SSF88659">
    <property type="entry name" value="Sigma3 and sigma4 domains of RNA polymerase sigma factors"/>
    <property type="match status" value="1"/>
</dbReference>
<dbReference type="PRINTS" id="PR00038">
    <property type="entry name" value="HTHLUXR"/>
</dbReference>
<dbReference type="InterPro" id="IPR013249">
    <property type="entry name" value="RNA_pol_sigma70_r4_t2"/>
</dbReference>
<dbReference type="GO" id="GO:0016987">
    <property type="term" value="F:sigma factor activity"/>
    <property type="evidence" value="ECO:0007669"/>
    <property type="project" value="UniProtKB-KW"/>
</dbReference>
<evidence type="ECO:0000256" key="1">
    <source>
        <dbReference type="ARBA" id="ARBA00010641"/>
    </source>
</evidence>
<evidence type="ECO:0000313" key="7">
    <source>
        <dbReference type="Proteomes" id="UP000215355"/>
    </source>
</evidence>
<dbReference type="RefSeq" id="WP_093098422.1">
    <property type="nucleotide sequence ID" value="NZ_FNGK01000002.1"/>
</dbReference>
<dbReference type="PANTHER" id="PTHR43133:SF46">
    <property type="entry name" value="RNA POLYMERASE SIGMA-70 FACTOR ECF SUBFAMILY"/>
    <property type="match status" value="1"/>
</dbReference>
<dbReference type="GO" id="GO:0003677">
    <property type="term" value="F:DNA binding"/>
    <property type="evidence" value="ECO:0007669"/>
    <property type="project" value="InterPro"/>
</dbReference>
<dbReference type="InterPro" id="IPR013325">
    <property type="entry name" value="RNA_pol_sigma_r2"/>
</dbReference>
<dbReference type="GO" id="GO:0006352">
    <property type="term" value="P:DNA-templated transcription initiation"/>
    <property type="evidence" value="ECO:0007669"/>
    <property type="project" value="InterPro"/>
</dbReference>
<gene>
    <name evidence="6" type="ORF">SAMEA4412673_03120</name>
</gene>
<dbReference type="InterPro" id="IPR014284">
    <property type="entry name" value="RNA_pol_sigma-70_dom"/>
</dbReference>
<dbReference type="KEGG" id="smiz:4412673_03120"/>
<evidence type="ECO:0000256" key="4">
    <source>
        <dbReference type="ARBA" id="ARBA00023163"/>
    </source>
</evidence>
<dbReference type="InterPro" id="IPR036388">
    <property type="entry name" value="WH-like_DNA-bd_sf"/>
</dbReference>
<keyword evidence="3" id="KW-0731">Sigma factor</keyword>
<dbReference type="AlphaFoldDB" id="A0AAJ4XDG0"/>
<protein>
    <submittedName>
        <fullName evidence="6">RNA polymerase sigma factor</fullName>
    </submittedName>
</protein>
<comment type="similarity">
    <text evidence="1">Belongs to the sigma-70 factor family. ECF subfamily.</text>
</comment>
<dbReference type="Gene3D" id="1.10.10.10">
    <property type="entry name" value="Winged helix-like DNA-binding domain superfamily/Winged helix DNA-binding domain"/>
    <property type="match status" value="1"/>
</dbReference>
<reference evidence="6 7" key="1">
    <citation type="submission" date="2017-06" db="EMBL/GenBank/DDBJ databases">
        <authorList>
            <consortium name="Pathogen Informatics"/>
        </authorList>
    </citation>
    <scope>NUCLEOTIDE SEQUENCE [LARGE SCALE GENOMIC DNA]</scope>
    <source>
        <strain evidence="6 7">NCTC12149</strain>
    </source>
</reference>
<dbReference type="NCBIfam" id="TIGR02937">
    <property type="entry name" value="sigma70-ECF"/>
    <property type="match status" value="1"/>
</dbReference>
<evidence type="ECO:0000256" key="3">
    <source>
        <dbReference type="ARBA" id="ARBA00023082"/>
    </source>
</evidence>
<keyword evidence="2" id="KW-0805">Transcription regulation</keyword>
<dbReference type="PANTHER" id="PTHR43133">
    <property type="entry name" value="RNA POLYMERASE ECF-TYPE SIGMA FACTO"/>
    <property type="match status" value="1"/>
</dbReference>
<sequence>MSQFEKYSDEKLLVLLKESDPKAFTEIYKRYWDKLLVVASNKLSDILVAEEIVQDIFLDIWKRRQSIKLSDQIERYLAAALKYKIINHRHRLAVAQKFVDYSKKAEEQNFYSMENYLQFEELKTKLEKLVTQLPEKCQLVYKLSREEGLSQKEIAKRLLIAEKTVEAHLTRALKKIKSGLNYIICLFY</sequence>
<dbReference type="InterPro" id="IPR039425">
    <property type="entry name" value="RNA_pol_sigma-70-like"/>
</dbReference>
<dbReference type="SUPFAM" id="SSF88946">
    <property type="entry name" value="Sigma2 domain of RNA polymerase sigma factors"/>
    <property type="match status" value="1"/>
</dbReference>
<dbReference type="Pfam" id="PF08281">
    <property type="entry name" value="Sigma70_r4_2"/>
    <property type="match status" value="1"/>
</dbReference>
<accession>A0AAJ4XDG0</accession>
<dbReference type="EMBL" id="LT906468">
    <property type="protein sequence ID" value="SNV54711.1"/>
    <property type="molecule type" value="Genomic_DNA"/>
</dbReference>
<feature type="domain" description="RNA polymerase sigma factor 70 region 4 type 2" evidence="5">
    <location>
        <begin position="125"/>
        <end position="176"/>
    </location>
</feature>
<dbReference type="InterPro" id="IPR014327">
    <property type="entry name" value="RNA_pol_sigma70_bacteroid"/>
</dbReference>
<dbReference type="InterPro" id="IPR013324">
    <property type="entry name" value="RNA_pol_sigma_r3/r4-like"/>
</dbReference>
<evidence type="ECO:0000256" key="2">
    <source>
        <dbReference type="ARBA" id="ARBA00023015"/>
    </source>
</evidence>
<evidence type="ECO:0000259" key="5">
    <source>
        <dbReference type="Pfam" id="PF08281"/>
    </source>
</evidence>
<evidence type="ECO:0000313" key="6">
    <source>
        <dbReference type="EMBL" id="SNV54711.1"/>
    </source>
</evidence>
<keyword evidence="4" id="KW-0804">Transcription</keyword>
<dbReference type="InterPro" id="IPR000792">
    <property type="entry name" value="Tscrpt_reg_LuxR_C"/>
</dbReference>
<proteinExistence type="inferred from homology"/>
<dbReference type="Proteomes" id="UP000215355">
    <property type="component" value="Chromosome 1"/>
</dbReference>
<name>A0AAJ4XDG0_9SPHI</name>